<dbReference type="Proteomes" id="UP000215902">
    <property type="component" value="Unassembled WGS sequence"/>
</dbReference>
<feature type="region of interest" description="Disordered" evidence="1">
    <location>
        <begin position="201"/>
        <end position="293"/>
    </location>
</feature>
<proteinExistence type="predicted"/>
<feature type="compositionally biased region" description="Gly residues" evidence="1">
    <location>
        <begin position="131"/>
        <end position="146"/>
    </location>
</feature>
<feature type="transmembrane region" description="Helical" evidence="2">
    <location>
        <begin position="43"/>
        <end position="66"/>
    </location>
</feature>
<keyword evidence="4" id="KW-1185">Reference proteome</keyword>
<protein>
    <submittedName>
        <fullName evidence="3">Uncharacterized protein</fullName>
    </submittedName>
</protein>
<feature type="compositionally biased region" description="Polar residues" evidence="1">
    <location>
        <begin position="372"/>
        <end position="382"/>
    </location>
</feature>
<feature type="compositionally biased region" description="Low complexity" evidence="1">
    <location>
        <begin position="269"/>
        <end position="282"/>
    </location>
</feature>
<feature type="compositionally biased region" description="Low complexity" evidence="1">
    <location>
        <begin position="313"/>
        <end position="327"/>
    </location>
</feature>
<feature type="region of interest" description="Disordered" evidence="1">
    <location>
        <begin position="351"/>
        <end position="416"/>
    </location>
</feature>
<keyword evidence="2" id="KW-0472">Membrane</keyword>
<sequence length="436" mass="45999">MGPCIHQLTTVWLTSIATCCDIGAVTADSFQAQFSSPVHYGLAIAGISLGAAIAAALFVLLIYCLVKRRQREDEKDATRSDTEVTNSINSRGGAGVVAGASNFGPMALPGVAKPAEAVRNGGKVQTADAGNGAGVRGGSGSGGGDSGGRKRTRPVPANVQYTNPAFSSSSNQLDGAAVVGSTTSLFRNSSLLRPVSYTASLESNKPSDRPDSLAPGKSSAALIQHPQVRTSPATTLDPRTFLSQDGLGPTSRRAVAVSDYSKRLSYAEQQPQQQQQQQQPQQHQKRLSYAEQRAKTGSSVELVSGQVFASSPVSYSATSSSSSGQDRSLPRQSAAMVRVLPTQIEEELLGRKKHPAPPPPPQAVQVGPSFPKTATRSDSFARQQKPQPEQVEDPVPPRHRGLNRVNLGGEEDGRSVTSTVLKQEALQAFEFLDTLE</sequence>
<feature type="compositionally biased region" description="Polar residues" evidence="1">
    <location>
        <begin position="159"/>
        <end position="173"/>
    </location>
</feature>
<organism evidence="3 4">
    <name type="scientific">Macrostomum lignano</name>
    <dbReference type="NCBI Taxonomy" id="282301"/>
    <lineage>
        <taxon>Eukaryota</taxon>
        <taxon>Metazoa</taxon>
        <taxon>Spiralia</taxon>
        <taxon>Lophotrochozoa</taxon>
        <taxon>Platyhelminthes</taxon>
        <taxon>Rhabditophora</taxon>
        <taxon>Macrostomorpha</taxon>
        <taxon>Macrostomida</taxon>
        <taxon>Macrostomidae</taxon>
        <taxon>Macrostomum</taxon>
    </lineage>
</organism>
<evidence type="ECO:0000313" key="3">
    <source>
        <dbReference type="EMBL" id="PAA84520.1"/>
    </source>
</evidence>
<dbReference type="EMBL" id="NIVC01000369">
    <property type="protein sequence ID" value="PAA84520.1"/>
    <property type="molecule type" value="Genomic_DNA"/>
</dbReference>
<keyword evidence="2" id="KW-1133">Transmembrane helix</keyword>
<dbReference type="AlphaFoldDB" id="A0A267GER0"/>
<reference evidence="3 4" key="1">
    <citation type="submission" date="2017-06" db="EMBL/GenBank/DDBJ databases">
        <title>A platform for efficient transgenesis in Macrostomum lignano, a flatworm model organism for stem cell research.</title>
        <authorList>
            <person name="Berezikov E."/>
        </authorList>
    </citation>
    <scope>NUCLEOTIDE SEQUENCE [LARGE SCALE GENOMIC DNA]</scope>
    <source>
        <strain evidence="3">DV1</strain>
        <tissue evidence="3">Whole organism</tissue>
    </source>
</reference>
<evidence type="ECO:0000256" key="2">
    <source>
        <dbReference type="SAM" id="Phobius"/>
    </source>
</evidence>
<feature type="region of interest" description="Disordered" evidence="1">
    <location>
        <begin position="119"/>
        <end position="173"/>
    </location>
</feature>
<accession>A0A267GER0</accession>
<keyword evidence="2" id="KW-0812">Transmembrane</keyword>
<gene>
    <name evidence="3" type="ORF">BOX15_Mlig004237g3</name>
</gene>
<evidence type="ECO:0000313" key="4">
    <source>
        <dbReference type="Proteomes" id="UP000215902"/>
    </source>
</evidence>
<comment type="caution">
    <text evidence="3">The sequence shown here is derived from an EMBL/GenBank/DDBJ whole genome shotgun (WGS) entry which is preliminary data.</text>
</comment>
<name>A0A267GER0_9PLAT</name>
<feature type="region of interest" description="Disordered" evidence="1">
    <location>
        <begin position="313"/>
        <end position="333"/>
    </location>
</feature>
<evidence type="ECO:0000256" key="1">
    <source>
        <dbReference type="SAM" id="MobiDB-lite"/>
    </source>
</evidence>